<evidence type="ECO:0000313" key="3">
    <source>
        <dbReference type="EMBL" id="MBL0386410.1"/>
    </source>
</evidence>
<dbReference type="SUPFAM" id="SSF51445">
    <property type="entry name" value="(Trans)glycosidases"/>
    <property type="match status" value="1"/>
</dbReference>
<keyword evidence="1" id="KW-0732">Signal</keyword>
<name>A0ABS1J815_9BACL</name>
<protein>
    <submittedName>
        <fullName evidence="3">S-layer homology domain-containing protein</fullName>
    </submittedName>
</protein>
<evidence type="ECO:0000259" key="2">
    <source>
        <dbReference type="PROSITE" id="PS51272"/>
    </source>
</evidence>
<dbReference type="Pfam" id="PF00395">
    <property type="entry name" value="SLH"/>
    <property type="match status" value="3"/>
</dbReference>
<accession>A0ABS1J815</accession>
<feature type="domain" description="SLH" evidence="2">
    <location>
        <begin position="99"/>
        <end position="157"/>
    </location>
</feature>
<dbReference type="InterPro" id="IPR001119">
    <property type="entry name" value="SLH_dom"/>
</dbReference>
<feature type="domain" description="SLH" evidence="2">
    <location>
        <begin position="159"/>
        <end position="221"/>
    </location>
</feature>
<evidence type="ECO:0000313" key="4">
    <source>
        <dbReference type="Proteomes" id="UP000602284"/>
    </source>
</evidence>
<dbReference type="PROSITE" id="PS51272">
    <property type="entry name" value="SLH"/>
    <property type="match status" value="3"/>
</dbReference>
<gene>
    <name evidence="3" type="ORF">JJB07_07100</name>
</gene>
<comment type="caution">
    <text evidence="3">The sequence shown here is derived from an EMBL/GenBank/DDBJ whole genome shotgun (WGS) entry which is preliminary data.</text>
</comment>
<feature type="signal peptide" evidence="1">
    <location>
        <begin position="1"/>
        <end position="27"/>
    </location>
</feature>
<dbReference type="Gene3D" id="3.20.20.80">
    <property type="entry name" value="Glycosidases"/>
    <property type="match status" value="1"/>
</dbReference>
<dbReference type="InterPro" id="IPR017853">
    <property type="entry name" value="GH"/>
</dbReference>
<feature type="domain" description="SLH" evidence="2">
    <location>
        <begin position="31"/>
        <end position="98"/>
    </location>
</feature>
<evidence type="ECO:0000256" key="1">
    <source>
        <dbReference type="SAM" id="SignalP"/>
    </source>
</evidence>
<keyword evidence="4" id="KW-1185">Reference proteome</keyword>
<proteinExistence type="predicted"/>
<dbReference type="EMBL" id="JAEQNB010000002">
    <property type="protein sequence ID" value="MBL0386410.1"/>
    <property type="molecule type" value="Genomic_DNA"/>
</dbReference>
<sequence>MYKSRIWTAALASLLALSPLGALSATAADAANSNFPDVPKSYWASDAILKMREAGVVNGATGSDGVLYFNPNGSVTRAEFAKMITDALHLTKSTSAQKFHDVGAHWGASYISAATDGGLIFGYEDSTYRPENRITREEMAVMLQRAIRHGNLADKPESSFKFNDDSSISDWARQDVYQAYQRALPNITDNNFEPRRNATRAEAAYMIYKTLNALNEKPHPVQETNGIKQITAVKNGHIALFDGTNWNTKFWNGVNLGATTPGHYPGELSPTKQDYLRWFQQMKAMNVDLVRVYTILPPYFYEALDEFNAGRTDPLYFLQGIWSPEEELIADGNGADALSSAITNQFKGEIVDAVHAVHGDLSRPVMPGHAYGTFRTDASKYLAGWLLGTEWFPNAVKLTNDNHPGMQPYSGTYFAAKANATPFESWLAQLLDTVGTEEMKFGWQHPVAFTNWVTADPLKHPEEPFPEEDMVSVDPTHLGNTDKWSAGYYAAYHAYPYYPDFLRFDSGYQTYKDSTGAVNPYAGYLHDLKKQTPGLPIMVAEFGVPSSRGMAHRGPLDRNQGMHTEQEQGQIDADLQGSIYNEGYDGGFVFSWQDEWFKYTWNTMSLTMPRDRRAFWFNRLTNEANFGVVEMEPGKTADDVIRLDGETSDWAKRANKTTASYPGFDLSVSHDEAYLYLLAQKKSGNWDFSKETFTAGFDVLGGGSATADKAPGVTFKSPVEFLLQVKGDNDGSRLYVNSAYDQHTFQYAGKSGGVVPFDPSYQDAAQGKFLPWKLALSYALKLPQSGKNIPFEDLDVGIMKTGQTSLSDWYAKGNVLEVRIPWMMLGYTDPSSLQVWDYPYSAGKLQAAQSPGVTVEPLLRANTDTAPVTVDSTPYTWAKWDVPTYHERLKDSYYILQNAFKNYKQPK</sequence>
<feature type="chain" id="PRO_5045406495" evidence="1">
    <location>
        <begin position="28"/>
        <end position="907"/>
    </location>
</feature>
<reference evidence="3 4" key="1">
    <citation type="submission" date="2021-01" db="EMBL/GenBank/DDBJ databases">
        <title>Tumebacillus sp. strain ITR2 16S ribosomal RNA gene Genome sequencing and assembly.</title>
        <authorList>
            <person name="Kang M."/>
        </authorList>
    </citation>
    <scope>NUCLEOTIDE SEQUENCE [LARGE SCALE GENOMIC DNA]</scope>
    <source>
        <strain evidence="3 4">ITR2</strain>
    </source>
</reference>
<dbReference type="InterPro" id="IPR051465">
    <property type="entry name" value="Cell_Envelope_Struct_Comp"/>
</dbReference>
<organism evidence="3 4">
    <name type="scientific">Tumebacillus amylolyticus</name>
    <dbReference type="NCBI Taxonomy" id="2801339"/>
    <lineage>
        <taxon>Bacteria</taxon>
        <taxon>Bacillati</taxon>
        <taxon>Bacillota</taxon>
        <taxon>Bacilli</taxon>
        <taxon>Bacillales</taxon>
        <taxon>Alicyclobacillaceae</taxon>
        <taxon>Tumebacillus</taxon>
    </lineage>
</organism>
<dbReference type="PANTHER" id="PTHR43308">
    <property type="entry name" value="OUTER MEMBRANE PROTEIN ALPHA-RELATED"/>
    <property type="match status" value="1"/>
</dbReference>
<dbReference type="RefSeq" id="WP_201632884.1">
    <property type="nucleotide sequence ID" value="NZ_JAEQNB010000002.1"/>
</dbReference>
<dbReference type="PANTHER" id="PTHR43308:SF5">
    <property type="entry name" value="S-LAYER PROTEIN _ PEPTIDOGLYCAN ENDO-BETA-N-ACETYLGLUCOSAMINIDASE"/>
    <property type="match status" value="1"/>
</dbReference>
<dbReference type="Proteomes" id="UP000602284">
    <property type="component" value="Unassembled WGS sequence"/>
</dbReference>